<dbReference type="RefSeq" id="WP_185297586.1">
    <property type="nucleotide sequence ID" value="NZ_CP045702.1"/>
</dbReference>
<evidence type="ECO:0000313" key="8">
    <source>
        <dbReference type="EMBL" id="QNE74021.1"/>
    </source>
</evidence>
<comment type="catalytic activity">
    <reaction evidence="5">
        <text>DNA(n) + a 2'-deoxyribonucleoside 5'-triphosphate = DNA(n+1) + diphosphate</text>
        <dbReference type="Rhea" id="RHEA:22508"/>
        <dbReference type="Rhea" id="RHEA-COMP:17339"/>
        <dbReference type="Rhea" id="RHEA-COMP:17340"/>
        <dbReference type="ChEBI" id="CHEBI:33019"/>
        <dbReference type="ChEBI" id="CHEBI:61560"/>
        <dbReference type="ChEBI" id="CHEBI:173112"/>
        <dbReference type="EC" id="2.7.7.7"/>
    </reaction>
</comment>
<dbReference type="SUPFAM" id="SSF53098">
    <property type="entry name" value="Ribonuclease H-like"/>
    <property type="match status" value="1"/>
</dbReference>
<dbReference type="GO" id="GO:0006261">
    <property type="term" value="P:DNA-templated DNA replication"/>
    <property type="evidence" value="ECO:0007669"/>
    <property type="project" value="InterPro"/>
</dbReference>
<dbReference type="EMBL" id="CP045702">
    <property type="protein sequence ID" value="QNE74021.1"/>
    <property type="molecule type" value="Genomic_DNA"/>
</dbReference>
<dbReference type="Gene3D" id="3.30.420.10">
    <property type="entry name" value="Ribonuclease H-like superfamily/Ribonuclease H"/>
    <property type="match status" value="1"/>
</dbReference>
<keyword evidence="4" id="KW-0235">DNA replication</keyword>
<evidence type="ECO:0000256" key="4">
    <source>
        <dbReference type="ARBA" id="ARBA00022705"/>
    </source>
</evidence>
<proteinExistence type="inferred from homology"/>
<name>A0A7G7BFA6_9ACTN</name>
<dbReference type="Proteomes" id="UP000515307">
    <property type="component" value="Chromosome"/>
</dbReference>
<organism evidence="8 9">
    <name type="scientific">Streptomyces finlayi</name>
    <dbReference type="NCBI Taxonomy" id="67296"/>
    <lineage>
        <taxon>Bacteria</taxon>
        <taxon>Bacillati</taxon>
        <taxon>Actinomycetota</taxon>
        <taxon>Actinomycetes</taxon>
        <taxon>Kitasatosporales</taxon>
        <taxon>Streptomycetaceae</taxon>
        <taxon>Streptomyces</taxon>
    </lineage>
</organism>
<reference evidence="9" key="1">
    <citation type="submission" date="2019-10" db="EMBL/GenBank/DDBJ databases">
        <title>Antimicrobial potential of Antarctic Bacteria.</title>
        <authorList>
            <person name="Benaud N."/>
            <person name="Edwards R.J."/>
            <person name="Ferrari B.C."/>
        </authorList>
    </citation>
    <scope>NUCLEOTIDE SEQUENCE [LARGE SCALE GENOMIC DNA]</scope>
    <source>
        <strain evidence="9">NBSH44</strain>
    </source>
</reference>
<protein>
    <recommendedName>
        <fullName evidence="3">DNA polymerase I</fullName>
        <ecNumber evidence="2">2.7.7.7</ecNumber>
    </recommendedName>
</protein>
<dbReference type="SMART" id="SM00482">
    <property type="entry name" value="POLAc"/>
    <property type="match status" value="1"/>
</dbReference>
<sequence length="624" mass="68622">MITYSHGVNGEPVTIFVPETDGDLRTFMDWARSQPVLALDTETTGLDIFASGYRLRTVQFGTTREAWVIHYELGGRFVEAAQYILKRCPRFLIHNAPFDWLVLDAHANIPLESMAPRTTDTKIKATLIDPRQPQEGGIGTGLKPLSAHYVDPQAPDTQGDLTAVFRSLGLTKATGWAGIDLRHPTYNLYAGLDVIYTARLNPVLDAEHERLGVRPALVDYEHEIAHMCAHMQRAGLVLDLEYVDTLRRMLREEEEKYLTVAARYGVDSVNSGAQVSEALLAMGETLTEQTDGGALKVDKAVLLPLADLDRDWVSIGARAPNPLAEAVLRAKRAGKWVTSYADKFAANVDPNGCIHPTINTLQARTGRMSITGDFAAQTLPSSDWMIRRAVVGDHPDHIFGSVDFQAIEMRVLAALADVKRMKAGFCDPDPDPTLYPDGFDIHMYTARLIKGAAATGRDRKVFKGAGFGKVYGGGISTIARQTGATEAEIARAVAEYDRVFPEIKRASSRWQREARATGMVTVSVTGRRLPLDRHRAYAVVNYQCQSAARDVLGQAMINMRDAGLLEYMKLPIHDEIVFSAPKSDAKDIAREFERCMTMDLYGVPVTAEADLGAHSWGSLYGAAA</sequence>
<dbReference type="InterPro" id="IPR043502">
    <property type="entry name" value="DNA/RNA_pol_sf"/>
</dbReference>
<dbReference type="GO" id="GO:0003677">
    <property type="term" value="F:DNA binding"/>
    <property type="evidence" value="ECO:0007669"/>
    <property type="project" value="InterPro"/>
</dbReference>
<dbReference type="GO" id="GO:0006302">
    <property type="term" value="P:double-strand break repair"/>
    <property type="evidence" value="ECO:0007669"/>
    <property type="project" value="TreeGrafter"/>
</dbReference>
<evidence type="ECO:0000313" key="9">
    <source>
        <dbReference type="Proteomes" id="UP000515307"/>
    </source>
</evidence>
<dbReference type="SMART" id="SM00474">
    <property type="entry name" value="35EXOc"/>
    <property type="match status" value="1"/>
</dbReference>
<gene>
    <name evidence="8" type="ORF">F0344_04850</name>
</gene>
<dbReference type="InterPro" id="IPR001098">
    <property type="entry name" value="DNA-dir_DNA_pol_A_palm_dom"/>
</dbReference>
<dbReference type="PANTHER" id="PTHR10133">
    <property type="entry name" value="DNA POLYMERASE I"/>
    <property type="match status" value="1"/>
</dbReference>
<evidence type="ECO:0000256" key="1">
    <source>
        <dbReference type="ARBA" id="ARBA00007705"/>
    </source>
</evidence>
<comment type="similarity">
    <text evidence="1">Belongs to the DNA polymerase type-A family.</text>
</comment>
<dbReference type="PRINTS" id="PR00868">
    <property type="entry name" value="DNAPOLI"/>
</dbReference>
<evidence type="ECO:0000256" key="3">
    <source>
        <dbReference type="ARBA" id="ARBA00020311"/>
    </source>
</evidence>
<dbReference type="InterPro" id="IPR012337">
    <property type="entry name" value="RNaseH-like_sf"/>
</dbReference>
<dbReference type="Gene3D" id="3.30.70.370">
    <property type="match status" value="1"/>
</dbReference>
<feature type="domain" description="DNA-directed DNA polymerase family A palm" evidence="7">
    <location>
        <begin position="383"/>
        <end position="584"/>
    </location>
</feature>
<accession>A0A7G7BFA6</accession>
<dbReference type="PANTHER" id="PTHR10133:SF27">
    <property type="entry name" value="DNA POLYMERASE NU"/>
    <property type="match status" value="1"/>
</dbReference>
<dbReference type="InterPro" id="IPR002562">
    <property type="entry name" value="3'-5'_exonuclease_dom"/>
</dbReference>
<dbReference type="Gene3D" id="1.10.150.20">
    <property type="entry name" value="5' to 3' exonuclease, C-terminal subdomain"/>
    <property type="match status" value="1"/>
</dbReference>
<dbReference type="Gene3D" id="1.20.1060.10">
    <property type="entry name" value="Taq DNA Polymerase, Chain T, domain 4"/>
    <property type="match status" value="1"/>
</dbReference>
<dbReference type="GO" id="GO:0003887">
    <property type="term" value="F:DNA-directed DNA polymerase activity"/>
    <property type="evidence" value="ECO:0007669"/>
    <property type="project" value="UniProtKB-EC"/>
</dbReference>
<keyword evidence="9" id="KW-1185">Reference proteome</keyword>
<dbReference type="EC" id="2.7.7.7" evidence="2"/>
<evidence type="ECO:0000256" key="5">
    <source>
        <dbReference type="ARBA" id="ARBA00049244"/>
    </source>
</evidence>
<evidence type="ECO:0000259" key="7">
    <source>
        <dbReference type="SMART" id="SM00482"/>
    </source>
</evidence>
<dbReference type="InterPro" id="IPR002298">
    <property type="entry name" value="DNA_polymerase_A"/>
</dbReference>
<dbReference type="Pfam" id="PF01612">
    <property type="entry name" value="DNA_pol_A_exo1"/>
    <property type="match status" value="1"/>
</dbReference>
<dbReference type="SUPFAM" id="SSF56672">
    <property type="entry name" value="DNA/RNA polymerases"/>
    <property type="match status" value="1"/>
</dbReference>
<feature type="domain" description="3'-5' exonuclease" evidence="6">
    <location>
        <begin position="12"/>
        <end position="209"/>
    </location>
</feature>
<evidence type="ECO:0000256" key="2">
    <source>
        <dbReference type="ARBA" id="ARBA00012417"/>
    </source>
</evidence>
<dbReference type="KEGG" id="sfiy:F0344_04850"/>
<dbReference type="Pfam" id="PF00476">
    <property type="entry name" value="DNA_pol_A"/>
    <property type="match status" value="1"/>
</dbReference>
<evidence type="ECO:0000259" key="6">
    <source>
        <dbReference type="SMART" id="SM00474"/>
    </source>
</evidence>
<dbReference type="AlphaFoldDB" id="A0A7G7BFA6"/>
<dbReference type="GO" id="GO:0008408">
    <property type="term" value="F:3'-5' exonuclease activity"/>
    <property type="evidence" value="ECO:0007669"/>
    <property type="project" value="InterPro"/>
</dbReference>
<dbReference type="InterPro" id="IPR036397">
    <property type="entry name" value="RNaseH_sf"/>
</dbReference>